<evidence type="ECO:0000259" key="3">
    <source>
        <dbReference type="Pfam" id="PF00248"/>
    </source>
</evidence>
<dbReference type="InterPro" id="IPR036812">
    <property type="entry name" value="NAD(P)_OxRdtase_dom_sf"/>
</dbReference>
<dbReference type="PANTHER" id="PTHR43364">
    <property type="entry name" value="NADH-SPECIFIC METHYLGLYOXAL REDUCTASE-RELATED"/>
    <property type="match status" value="1"/>
</dbReference>
<feature type="domain" description="NADP-dependent oxidoreductase" evidence="3">
    <location>
        <begin position="40"/>
        <end position="97"/>
    </location>
</feature>
<evidence type="ECO:0000256" key="1">
    <source>
        <dbReference type="ARBA" id="ARBA00022857"/>
    </source>
</evidence>
<accession>A0ABR2ZZC2</accession>
<proteinExistence type="inferred from homology"/>
<dbReference type="Gene3D" id="3.20.20.100">
    <property type="entry name" value="NADP-dependent oxidoreductase domain"/>
    <property type="match status" value="1"/>
</dbReference>
<dbReference type="Pfam" id="PF00248">
    <property type="entry name" value="Aldo_ket_red"/>
    <property type="match status" value="1"/>
</dbReference>
<comment type="similarity">
    <text evidence="2">Belongs to the aldo/keto reductase family. Aldo/keto reductase 2 subfamily.</text>
</comment>
<evidence type="ECO:0000256" key="2">
    <source>
        <dbReference type="ARBA" id="ARBA00038157"/>
    </source>
</evidence>
<gene>
    <name evidence="4" type="primary">AAD14_2</name>
    <name evidence="4" type="ORF">AAF712_006333</name>
</gene>
<dbReference type="EMBL" id="JBBXMP010000033">
    <property type="protein sequence ID" value="KAL0066728.1"/>
    <property type="molecule type" value="Genomic_DNA"/>
</dbReference>
<evidence type="ECO:0000313" key="5">
    <source>
        <dbReference type="Proteomes" id="UP001437256"/>
    </source>
</evidence>
<keyword evidence="5" id="KW-1185">Reference proteome</keyword>
<dbReference type="PANTHER" id="PTHR43364:SF7">
    <property type="entry name" value="NADP-DEPENDENT OXIDOREDUCTASE DOMAIN-CONTAINING PROTEIN-RELATED"/>
    <property type="match status" value="1"/>
</dbReference>
<evidence type="ECO:0000313" key="4">
    <source>
        <dbReference type="EMBL" id="KAL0066728.1"/>
    </source>
</evidence>
<protein>
    <submittedName>
        <fullName evidence="4">Aryl-alcohol dehydrogenase aad14</fullName>
    </submittedName>
</protein>
<dbReference type="InterPro" id="IPR050523">
    <property type="entry name" value="AKR_Detox_Biosynth"/>
</dbReference>
<reference evidence="4 5" key="1">
    <citation type="submission" date="2024-05" db="EMBL/GenBank/DDBJ databases">
        <title>A draft genome resource for the thread blight pathogen Marasmius tenuissimus strain MS-2.</title>
        <authorList>
            <person name="Yulfo-Soto G.E."/>
            <person name="Baruah I.K."/>
            <person name="Amoako-Attah I."/>
            <person name="Bukari Y."/>
            <person name="Meinhardt L.W."/>
            <person name="Bailey B.A."/>
            <person name="Cohen S.P."/>
        </authorList>
    </citation>
    <scope>NUCLEOTIDE SEQUENCE [LARGE SCALE GENOMIC DNA]</scope>
    <source>
        <strain evidence="4 5">MS-2</strain>
    </source>
</reference>
<dbReference type="InterPro" id="IPR023210">
    <property type="entry name" value="NADP_OxRdtase_dom"/>
</dbReference>
<dbReference type="SUPFAM" id="SSF51430">
    <property type="entry name" value="NAD(P)-linked oxidoreductase"/>
    <property type="match status" value="1"/>
</dbReference>
<dbReference type="Proteomes" id="UP001437256">
    <property type="component" value="Unassembled WGS sequence"/>
</dbReference>
<sequence>MPDKQPGETSPFAPVPPPPSKLGIHRVLALRAGVHVSPFCLGGMSIGDKWSETMGSMDKESSFKLLDAFFDRGGNFIDTANVYQDETSEQFIGEWAEMRKIGINFL</sequence>
<comment type="caution">
    <text evidence="4">The sequence shown here is derived from an EMBL/GenBank/DDBJ whole genome shotgun (WGS) entry which is preliminary data.</text>
</comment>
<keyword evidence="1" id="KW-0521">NADP</keyword>
<name>A0ABR2ZZC2_9AGAR</name>
<organism evidence="4 5">
    <name type="scientific">Marasmius tenuissimus</name>
    <dbReference type="NCBI Taxonomy" id="585030"/>
    <lineage>
        <taxon>Eukaryota</taxon>
        <taxon>Fungi</taxon>
        <taxon>Dikarya</taxon>
        <taxon>Basidiomycota</taxon>
        <taxon>Agaricomycotina</taxon>
        <taxon>Agaricomycetes</taxon>
        <taxon>Agaricomycetidae</taxon>
        <taxon>Agaricales</taxon>
        <taxon>Marasmiineae</taxon>
        <taxon>Marasmiaceae</taxon>
        <taxon>Marasmius</taxon>
    </lineage>
</organism>